<name>A0A2M4C605_9DIPT</name>
<reference evidence="2" key="1">
    <citation type="submission" date="2018-01" db="EMBL/GenBank/DDBJ databases">
        <title>An insight into the sialome of Amazonian anophelines.</title>
        <authorList>
            <person name="Ribeiro J.M."/>
            <person name="Scarpassa V."/>
            <person name="Calvo E."/>
        </authorList>
    </citation>
    <scope>NUCLEOTIDE SEQUENCE</scope>
    <source>
        <tissue evidence="2">Salivary glands</tissue>
    </source>
</reference>
<protein>
    <submittedName>
        <fullName evidence="2">Putative secreted protein</fullName>
    </submittedName>
</protein>
<feature type="chain" id="PRO_5014688803" evidence="1">
    <location>
        <begin position="24"/>
        <end position="173"/>
    </location>
</feature>
<keyword evidence="1" id="KW-0732">Signal</keyword>
<feature type="signal peptide" evidence="1">
    <location>
        <begin position="1"/>
        <end position="23"/>
    </location>
</feature>
<sequence>MSASLVRLLAKATIVSAVQLCNAMNVPLADFLCHLRHASGQGKIGRCSNSSSRVARLLATAITIIIIIRRVVMTLWRHQLCSPRLWWPSTHRIFAFETERGEPPLSVSLGNRMCYAITSQQPTSSSCLAHNKHLLLVLLLLPVGLDSAFSLIPSLKRGPYGGAVCNSQTREDL</sequence>
<evidence type="ECO:0000256" key="1">
    <source>
        <dbReference type="SAM" id="SignalP"/>
    </source>
</evidence>
<evidence type="ECO:0000313" key="2">
    <source>
        <dbReference type="EMBL" id="MBW60743.1"/>
    </source>
</evidence>
<accession>A0A2M4C605</accession>
<dbReference type="EMBL" id="GGFJ01011602">
    <property type="protein sequence ID" value="MBW60743.1"/>
    <property type="molecule type" value="Transcribed_RNA"/>
</dbReference>
<dbReference type="AlphaFoldDB" id="A0A2M4C605"/>
<proteinExistence type="predicted"/>
<organism evidence="2">
    <name type="scientific">Anopheles marajoara</name>
    <dbReference type="NCBI Taxonomy" id="58244"/>
    <lineage>
        <taxon>Eukaryota</taxon>
        <taxon>Metazoa</taxon>
        <taxon>Ecdysozoa</taxon>
        <taxon>Arthropoda</taxon>
        <taxon>Hexapoda</taxon>
        <taxon>Insecta</taxon>
        <taxon>Pterygota</taxon>
        <taxon>Neoptera</taxon>
        <taxon>Endopterygota</taxon>
        <taxon>Diptera</taxon>
        <taxon>Nematocera</taxon>
        <taxon>Culicoidea</taxon>
        <taxon>Culicidae</taxon>
        <taxon>Anophelinae</taxon>
        <taxon>Anopheles</taxon>
    </lineage>
</organism>